<evidence type="ECO:0000313" key="2">
    <source>
        <dbReference type="Proteomes" id="UP000261931"/>
    </source>
</evidence>
<organism evidence="1 2">
    <name type="scientific">Hydrogenophaga borbori</name>
    <dbReference type="NCBI Taxonomy" id="2294117"/>
    <lineage>
        <taxon>Bacteria</taxon>
        <taxon>Pseudomonadati</taxon>
        <taxon>Pseudomonadota</taxon>
        <taxon>Betaproteobacteria</taxon>
        <taxon>Burkholderiales</taxon>
        <taxon>Comamonadaceae</taxon>
        <taxon>Hydrogenophaga</taxon>
    </lineage>
</organism>
<reference evidence="1 2" key="1">
    <citation type="submission" date="2018-08" db="EMBL/GenBank/DDBJ databases">
        <title>Hydrogenophaga sp. LA-38 isolated from sludge.</title>
        <authorList>
            <person name="Im W.-T."/>
        </authorList>
    </citation>
    <scope>NUCLEOTIDE SEQUENCE [LARGE SCALE GENOMIC DNA]</scope>
    <source>
        <strain evidence="1 2">LA-38</strain>
    </source>
</reference>
<accession>A0A372EIS6</accession>
<gene>
    <name evidence="1" type="ORF">DY262_13730</name>
</gene>
<keyword evidence="2" id="KW-1185">Reference proteome</keyword>
<evidence type="ECO:0000313" key="1">
    <source>
        <dbReference type="EMBL" id="RFP78357.1"/>
    </source>
</evidence>
<name>A0A372EIS6_9BURK</name>
<protein>
    <submittedName>
        <fullName evidence="1">Uncharacterized protein</fullName>
    </submittedName>
</protein>
<dbReference type="Proteomes" id="UP000261931">
    <property type="component" value="Unassembled WGS sequence"/>
</dbReference>
<sequence>MAIGGCAVLLGVPARAERVWPVIDLPAHAQSWSLGDALEVGGVPMRIRGFLSDRPRDEVARSLRQGLGRPMVESRVGDKLILGRADGGFYLTVQLESVAGGTRAWVAVSDLESAARYRERAQSHAQAWLQRLPADSRILSQTASRDGQRLSSQLVYSNGAGAALNGRALTALMQEDGLQLQHEAAADAAPHVAPDGRVMWFKGAGKEATAVIGRLPDGRASVVLNTVTALEAMP</sequence>
<comment type="caution">
    <text evidence="1">The sequence shown here is derived from an EMBL/GenBank/DDBJ whole genome shotgun (WGS) entry which is preliminary data.</text>
</comment>
<dbReference type="AlphaFoldDB" id="A0A372EIS6"/>
<dbReference type="EMBL" id="QVLS01000007">
    <property type="protein sequence ID" value="RFP78357.1"/>
    <property type="molecule type" value="Genomic_DNA"/>
</dbReference>
<proteinExistence type="predicted"/>